<dbReference type="EMBL" id="BARS01003320">
    <property type="protein sequence ID" value="GAF81052.1"/>
    <property type="molecule type" value="Genomic_DNA"/>
</dbReference>
<feature type="compositionally biased region" description="Basic and acidic residues" evidence="1">
    <location>
        <begin position="24"/>
        <end position="39"/>
    </location>
</feature>
<proteinExistence type="predicted"/>
<evidence type="ECO:0000256" key="1">
    <source>
        <dbReference type="SAM" id="MobiDB-lite"/>
    </source>
</evidence>
<dbReference type="AlphaFoldDB" id="X0SYR2"/>
<reference evidence="2" key="1">
    <citation type="journal article" date="2014" name="Front. Microbiol.">
        <title>High frequency of phylogenetically diverse reductive dehalogenase-homologous genes in deep subseafloor sedimentary metagenomes.</title>
        <authorList>
            <person name="Kawai M."/>
            <person name="Futagami T."/>
            <person name="Toyoda A."/>
            <person name="Takaki Y."/>
            <person name="Nishi S."/>
            <person name="Hori S."/>
            <person name="Arai W."/>
            <person name="Tsubouchi T."/>
            <person name="Morono Y."/>
            <person name="Uchiyama I."/>
            <person name="Ito T."/>
            <person name="Fujiyama A."/>
            <person name="Inagaki F."/>
            <person name="Takami H."/>
        </authorList>
    </citation>
    <scope>NUCLEOTIDE SEQUENCE</scope>
    <source>
        <strain evidence="2">Expedition CK06-06</strain>
    </source>
</reference>
<sequence length="104" mass="11670">MNMRVPPQEAPVFAFGPGGVESPEDPRHNDEDGKRLESAHEFPSAAFYRERAAMGSPDPRASDHADFRRICGYEHVGRPSFQGSRSAGPRSPIMHLDRDPKKRR</sequence>
<name>X0SYR2_9ZZZZ</name>
<organism evidence="2">
    <name type="scientific">marine sediment metagenome</name>
    <dbReference type="NCBI Taxonomy" id="412755"/>
    <lineage>
        <taxon>unclassified sequences</taxon>
        <taxon>metagenomes</taxon>
        <taxon>ecological metagenomes</taxon>
    </lineage>
</organism>
<protein>
    <submittedName>
        <fullName evidence="2">Uncharacterized protein</fullName>
    </submittedName>
</protein>
<comment type="caution">
    <text evidence="2">The sequence shown here is derived from an EMBL/GenBank/DDBJ whole genome shotgun (WGS) entry which is preliminary data.</text>
</comment>
<accession>X0SYR2</accession>
<feature type="region of interest" description="Disordered" evidence="1">
    <location>
        <begin position="1"/>
        <end position="39"/>
    </location>
</feature>
<feature type="region of interest" description="Disordered" evidence="1">
    <location>
        <begin position="76"/>
        <end position="104"/>
    </location>
</feature>
<gene>
    <name evidence="2" type="ORF">S01H1_06428</name>
</gene>
<feature type="compositionally biased region" description="Basic and acidic residues" evidence="1">
    <location>
        <begin position="95"/>
        <end position="104"/>
    </location>
</feature>
<evidence type="ECO:0000313" key="2">
    <source>
        <dbReference type="EMBL" id="GAF81052.1"/>
    </source>
</evidence>